<evidence type="ECO:0000256" key="1">
    <source>
        <dbReference type="ARBA" id="ARBA00022553"/>
    </source>
</evidence>
<dbReference type="Gene3D" id="3.40.50.2300">
    <property type="match status" value="1"/>
</dbReference>
<dbReference type="InterPro" id="IPR011006">
    <property type="entry name" value="CheY-like_superfamily"/>
</dbReference>
<keyword evidence="1 2" id="KW-0597">Phosphoprotein</keyword>
<dbReference type="Proteomes" id="UP000242875">
    <property type="component" value="Unassembled WGS sequence"/>
</dbReference>
<feature type="modified residue" description="4-aspartylphosphate" evidence="2">
    <location>
        <position position="235"/>
    </location>
</feature>
<evidence type="ECO:0000256" key="2">
    <source>
        <dbReference type="PROSITE-ProRule" id="PRU00169"/>
    </source>
</evidence>
<feature type="region of interest" description="Disordered" evidence="3">
    <location>
        <begin position="1"/>
        <end position="50"/>
    </location>
</feature>
<dbReference type="GO" id="GO:0000160">
    <property type="term" value="P:phosphorelay signal transduction system"/>
    <property type="evidence" value="ECO:0007669"/>
    <property type="project" value="InterPro"/>
</dbReference>
<dbReference type="AlphaFoldDB" id="A0A261Y7D8"/>
<dbReference type="SMART" id="SM00448">
    <property type="entry name" value="REC"/>
    <property type="match status" value="1"/>
</dbReference>
<feature type="domain" description="Response regulatory" evidence="4">
    <location>
        <begin position="177"/>
        <end position="315"/>
    </location>
</feature>
<dbReference type="OrthoDB" id="21225at2759"/>
<name>A0A261Y7D8_9FUNG</name>
<evidence type="ECO:0000259" key="4">
    <source>
        <dbReference type="PROSITE" id="PS50110"/>
    </source>
</evidence>
<proteinExistence type="predicted"/>
<dbReference type="PANTHER" id="PTHR43719:SF28">
    <property type="entry name" value="PEROXIDE STRESS-ACTIVATED HISTIDINE KINASE MAK1-RELATED"/>
    <property type="match status" value="1"/>
</dbReference>
<keyword evidence="6" id="KW-1185">Reference proteome</keyword>
<dbReference type="Pfam" id="PF00072">
    <property type="entry name" value="Response_reg"/>
    <property type="match status" value="1"/>
</dbReference>
<dbReference type="CDD" id="cd17546">
    <property type="entry name" value="REC_hyHK_CKI1_RcsC-like"/>
    <property type="match status" value="1"/>
</dbReference>
<feature type="compositionally biased region" description="Polar residues" evidence="3">
    <location>
        <begin position="11"/>
        <end position="24"/>
    </location>
</feature>
<feature type="region of interest" description="Disordered" evidence="3">
    <location>
        <begin position="123"/>
        <end position="148"/>
    </location>
</feature>
<evidence type="ECO:0000313" key="6">
    <source>
        <dbReference type="Proteomes" id="UP000242875"/>
    </source>
</evidence>
<dbReference type="PROSITE" id="PS50110">
    <property type="entry name" value="RESPONSE_REGULATORY"/>
    <property type="match status" value="1"/>
</dbReference>
<evidence type="ECO:0000313" key="5">
    <source>
        <dbReference type="EMBL" id="OZJ06394.1"/>
    </source>
</evidence>
<dbReference type="InterPro" id="IPR001789">
    <property type="entry name" value="Sig_transdc_resp-reg_receiver"/>
</dbReference>
<organism evidence="5 6">
    <name type="scientific">Bifiguratus adelaidae</name>
    <dbReference type="NCBI Taxonomy" id="1938954"/>
    <lineage>
        <taxon>Eukaryota</taxon>
        <taxon>Fungi</taxon>
        <taxon>Fungi incertae sedis</taxon>
        <taxon>Mucoromycota</taxon>
        <taxon>Mucoromycotina</taxon>
        <taxon>Endogonomycetes</taxon>
        <taxon>Endogonales</taxon>
        <taxon>Endogonales incertae sedis</taxon>
        <taxon>Bifiguratus</taxon>
    </lineage>
</organism>
<evidence type="ECO:0000256" key="3">
    <source>
        <dbReference type="SAM" id="MobiDB-lite"/>
    </source>
</evidence>
<sequence length="318" mass="35164">MSEDPARKQASVVSSLKHTEQQPITFVEDVESNYVSPPCDGEEHKSSRPRLHLPLPPTPLLIPDVIHNVDGDGSVTPSSMPPTPSACAHQHPPPTLITHPPASTTDDRRPLLRTAATTGLLPKNVDEPWASDTSLPRANSIPYVSPPSKVVTRRPSALPLDKENKTSREIPKNNEKRILIVDDNPINIAVLRRMLILYFPILIGNSPDRNILTAQSGKDALRLLTHYEIDLIFMDIEMPGLSGIETTLLIRSHSDAPLDGMAHRILQPNRVATILAITTNSSTSWRTEYQKAGMDGCVGKPIAVRELEQELGRLFRWE</sequence>
<reference evidence="5 6" key="1">
    <citation type="journal article" date="2017" name="Mycologia">
        <title>Bifiguratus adelaidae, gen. et sp. nov., a new member of Mucoromycotina in endophytic and soil-dwelling habitats.</title>
        <authorList>
            <person name="Torres-Cruz T.J."/>
            <person name="Billingsley Tobias T.L."/>
            <person name="Almatruk M."/>
            <person name="Hesse C."/>
            <person name="Kuske C.R."/>
            <person name="Desiro A."/>
            <person name="Benucci G.M."/>
            <person name="Bonito G."/>
            <person name="Stajich J.E."/>
            <person name="Dunlap C."/>
            <person name="Arnold A.E."/>
            <person name="Porras-Alfaro A."/>
        </authorList>
    </citation>
    <scope>NUCLEOTIDE SEQUENCE [LARGE SCALE GENOMIC DNA]</scope>
    <source>
        <strain evidence="5 6">AZ0501</strain>
    </source>
</reference>
<dbReference type="InterPro" id="IPR050956">
    <property type="entry name" value="2C_system_His_kinase"/>
</dbReference>
<dbReference type="SUPFAM" id="SSF52172">
    <property type="entry name" value="CheY-like"/>
    <property type="match status" value="1"/>
</dbReference>
<accession>A0A261Y7D8</accession>
<dbReference type="EMBL" id="MVBO01000004">
    <property type="protein sequence ID" value="OZJ06394.1"/>
    <property type="molecule type" value="Genomic_DNA"/>
</dbReference>
<dbReference type="PANTHER" id="PTHR43719">
    <property type="entry name" value="TWO-COMPONENT HISTIDINE KINASE"/>
    <property type="match status" value="1"/>
</dbReference>
<comment type="caution">
    <text evidence="5">The sequence shown here is derived from an EMBL/GenBank/DDBJ whole genome shotgun (WGS) entry which is preliminary data.</text>
</comment>
<protein>
    <recommendedName>
        <fullName evidence="4">Response regulatory domain-containing protein</fullName>
    </recommendedName>
</protein>
<gene>
    <name evidence="5" type="ORF">BZG36_00646</name>
</gene>
<feature type="region of interest" description="Disordered" evidence="3">
    <location>
        <begin position="73"/>
        <end position="108"/>
    </location>
</feature>